<keyword evidence="11" id="KW-1185">Reference proteome</keyword>
<evidence type="ECO:0000256" key="1">
    <source>
        <dbReference type="ARBA" id="ARBA00006500"/>
    </source>
</evidence>
<reference evidence="10 11" key="1">
    <citation type="submission" date="2019-05" db="EMBL/GenBank/DDBJ databases">
        <authorList>
            <consortium name="Pathogen Informatics"/>
        </authorList>
    </citation>
    <scope>NUCLEOTIDE SEQUENCE [LARGE SCALE GENOMIC DNA]</scope>
    <source>
        <strain evidence="10 11">NCTC503</strain>
    </source>
</reference>
<dbReference type="OrthoDB" id="9801517at2"/>
<keyword evidence="2" id="KW-0444">Lipid biosynthesis</keyword>
<accession>A0A4U9RYZ0</accession>
<dbReference type="InterPro" id="IPR045023">
    <property type="entry name" value="FATA/B"/>
</dbReference>
<protein>
    <submittedName>
        <fullName evidence="10">Acyl-ACP thioesterase family protein</fullName>
    </submittedName>
</protein>
<dbReference type="PANTHER" id="PTHR31727:SF6">
    <property type="entry name" value="OLEOYL-ACYL CARRIER PROTEIN THIOESTERASE 1, CHLOROPLASTIC"/>
    <property type="match status" value="1"/>
</dbReference>
<keyword evidence="3" id="KW-0378">Hydrolase</keyword>
<evidence type="ECO:0000313" key="10">
    <source>
        <dbReference type="EMBL" id="VTQ96383.1"/>
    </source>
</evidence>
<name>A0A4U9RYZ0_HATHI</name>
<evidence type="ECO:0000256" key="5">
    <source>
        <dbReference type="ARBA" id="ARBA00022946"/>
    </source>
</evidence>
<evidence type="ECO:0000256" key="3">
    <source>
        <dbReference type="ARBA" id="ARBA00022801"/>
    </source>
</evidence>
<evidence type="ECO:0000256" key="7">
    <source>
        <dbReference type="ARBA" id="ARBA00023160"/>
    </source>
</evidence>
<dbReference type="SUPFAM" id="SSF54637">
    <property type="entry name" value="Thioesterase/thiol ester dehydrase-isomerase"/>
    <property type="match status" value="2"/>
</dbReference>
<dbReference type="GO" id="GO:0016297">
    <property type="term" value="F:fatty acyl-[ACP] hydrolase activity"/>
    <property type="evidence" value="ECO:0007669"/>
    <property type="project" value="InterPro"/>
</dbReference>
<dbReference type="AlphaFoldDB" id="A0A4U9RYZ0"/>
<keyword evidence="5" id="KW-0809">Transit peptide</keyword>
<dbReference type="KEGG" id="hhw:NCTC503_02710"/>
<dbReference type="Pfam" id="PF01643">
    <property type="entry name" value="Acyl-ACP_TE"/>
    <property type="match status" value="1"/>
</dbReference>
<gene>
    <name evidence="10" type="ORF">NCTC503_02710</name>
</gene>
<dbReference type="CDD" id="cd00586">
    <property type="entry name" value="4HBT"/>
    <property type="match status" value="2"/>
</dbReference>
<proteinExistence type="inferred from homology"/>
<organism evidence="10 11">
    <name type="scientific">Hathewaya histolytica</name>
    <name type="common">Clostridium histolyticum</name>
    <dbReference type="NCBI Taxonomy" id="1498"/>
    <lineage>
        <taxon>Bacteria</taxon>
        <taxon>Bacillati</taxon>
        <taxon>Bacillota</taxon>
        <taxon>Clostridia</taxon>
        <taxon>Eubacteriales</taxon>
        <taxon>Clostridiaceae</taxon>
        <taxon>Hathewaya</taxon>
    </lineage>
</organism>
<dbReference type="RefSeq" id="WP_138211174.1">
    <property type="nucleotide sequence ID" value="NZ_CBCRUQ010000007.1"/>
</dbReference>
<feature type="domain" description="Acyl-ACP thioesterase N-terminal hotdog" evidence="8">
    <location>
        <begin position="5"/>
        <end position="132"/>
    </location>
</feature>
<dbReference type="Gene3D" id="3.10.129.10">
    <property type="entry name" value="Hotdog Thioesterase"/>
    <property type="match status" value="1"/>
</dbReference>
<dbReference type="PANTHER" id="PTHR31727">
    <property type="entry name" value="OLEOYL-ACYL CARRIER PROTEIN THIOESTERASE 1, CHLOROPLASTIC"/>
    <property type="match status" value="1"/>
</dbReference>
<sequence>MEGIVTDKTFEVNFHEIDYKKRALFTSIMQYFEDVSMEQSEKLGIGLEYLKENNIAWILYKWDIKVNSYPSYGEKIVARTIPCGCRKFYAYRNFEIIDSSGEVIVLGHSIWFLVDINKGKPKRVTEELQSKYGLDGVKKEPFTIEKINLQKEDFDYKKLFDVRYSDIDTNLHVNNVKYISWILETIPLDIILEYTLKRLTITYEKEVKYGDKINVYGDIISREDDVIVFEHKIDNSEGNRVTIGKTYWSK</sequence>
<dbReference type="InterPro" id="IPR002864">
    <property type="entry name" value="Acyl-ACP_thioesterase_NHD"/>
</dbReference>
<feature type="domain" description="Acyl-ACP thioesterase-like C-terminal" evidence="9">
    <location>
        <begin position="155"/>
        <end position="250"/>
    </location>
</feature>
<keyword evidence="4" id="KW-0276">Fatty acid metabolism</keyword>
<keyword evidence="7" id="KW-0275">Fatty acid biosynthesis</keyword>
<dbReference type="EMBL" id="LR590481">
    <property type="protein sequence ID" value="VTQ96383.1"/>
    <property type="molecule type" value="Genomic_DNA"/>
</dbReference>
<comment type="similarity">
    <text evidence="1">Belongs to the acyl-ACP thioesterase family.</text>
</comment>
<evidence type="ECO:0000259" key="9">
    <source>
        <dbReference type="Pfam" id="PF20791"/>
    </source>
</evidence>
<evidence type="ECO:0000256" key="6">
    <source>
        <dbReference type="ARBA" id="ARBA00023098"/>
    </source>
</evidence>
<evidence type="ECO:0000256" key="2">
    <source>
        <dbReference type="ARBA" id="ARBA00022516"/>
    </source>
</evidence>
<evidence type="ECO:0000259" key="8">
    <source>
        <dbReference type="Pfam" id="PF01643"/>
    </source>
</evidence>
<dbReference type="Proteomes" id="UP000308489">
    <property type="component" value="Chromosome 1"/>
</dbReference>
<dbReference type="InterPro" id="IPR049427">
    <property type="entry name" value="Acyl-ACP_TE_C"/>
</dbReference>
<dbReference type="InterPro" id="IPR029069">
    <property type="entry name" value="HotDog_dom_sf"/>
</dbReference>
<dbReference type="Pfam" id="PF20791">
    <property type="entry name" value="Acyl-ACP_TE_C"/>
    <property type="match status" value="1"/>
</dbReference>
<evidence type="ECO:0000313" key="11">
    <source>
        <dbReference type="Proteomes" id="UP000308489"/>
    </source>
</evidence>
<evidence type="ECO:0000256" key="4">
    <source>
        <dbReference type="ARBA" id="ARBA00022832"/>
    </source>
</evidence>
<keyword evidence="6" id="KW-0443">Lipid metabolism</keyword>
<dbReference type="GO" id="GO:0000036">
    <property type="term" value="F:acyl carrier activity"/>
    <property type="evidence" value="ECO:0007669"/>
    <property type="project" value="TreeGrafter"/>
</dbReference>